<feature type="disulfide bond" evidence="2">
    <location>
        <begin position="79"/>
        <end position="88"/>
    </location>
</feature>
<evidence type="ECO:0000256" key="2">
    <source>
        <dbReference type="PIRSR" id="PIRSR002703-1"/>
    </source>
</evidence>
<proteinExistence type="inferred from homology"/>
<dbReference type="InterPro" id="IPR001938">
    <property type="entry name" value="Thaumatin"/>
</dbReference>
<dbReference type="EMBL" id="CAXHTB010000013">
    <property type="protein sequence ID" value="CAL0317562.1"/>
    <property type="molecule type" value="Genomic_DNA"/>
</dbReference>
<dbReference type="PANTHER" id="PTHR31048">
    <property type="entry name" value="OS03G0233200 PROTEIN"/>
    <property type="match status" value="1"/>
</dbReference>
<sequence length="244" mass="25972">MELRAILALTLIVSLCAPGGHSRELTIKNNCPFKVWPVILSPQVVPQIPTGFDLASKGTVSFQTPYGWLGGIIWGRTKCSISSTTFKCETGDCGTAKLTCNNTNAIPPASLVNLGLLGSKQGKDDYYIDLSQGFNLPVSLTPKGGSGNCSEASCPSNVNSVCPKQLAVKGSDGSVVLCKSACVEFKTPESCCTLAYDAPNKCMPSEYTKIIGQKCPLAHSYNYEPKGKFFSCSGEPNYVITFCP</sequence>
<name>A0AAV1X967_LUPLU</name>
<keyword evidence="2" id="KW-1015">Disulfide bond</keyword>
<feature type="disulfide bond" evidence="2">
    <location>
        <begin position="149"/>
        <end position="232"/>
    </location>
</feature>
<evidence type="ECO:0008006" key="6">
    <source>
        <dbReference type="Google" id="ProtNLM"/>
    </source>
</evidence>
<feature type="disulfide bond" evidence="2">
    <location>
        <begin position="182"/>
        <end position="191"/>
    </location>
</feature>
<dbReference type="Proteomes" id="UP001497480">
    <property type="component" value="Unassembled WGS sequence"/>
</dbReference>
<feature type="disulfide bond" evidence="2">
    <location>
        <begin position="162"/>
        <end position="178"/>
    </location>
</feature>
<dbReference type="AlphaFoldDB" id="A0AAV1X967"/>
<feature type="disulfide bond" evidence="2">
    <location>
        <begin position="192"/>
        <end position="202"/>
    </location>
</feature>
<dbReference type="SMART" id="SM00205">
    <property type="entry name" value="THN"/>
    <property type="match status" value="1"/>
</dbReference>
<gene>
    <name evidence="4" type="ORF">LLUT_LOCUS18622</name>
</gene>
<protein>
    <recommendedName>
        <fullName evidence="6">Thaumatin-like protein</fullName>
    </recommendedName>
</protein>
<accession>A0AAV1X967</accession>
<feature type="disulfide bond" evidence="2">
    <location>
        <begin position="93"/>
        <end position="100"/>
    </location>
</feature>
<evidence type="ECO:0000313" key="5">
    <source>
        <dbReference type="Proteomes" id="UP001497480"/>
    </source>
</evidence>
<keyword evidence="5" id="KW-1185">Reference proteome</keyword>
<dbReference type="SUPFAM" id="SSF49870">
    <property type="entry name" value="Osmotin, thaumatin-like protein"/>
    <property type="match status" value="1"/>
</dbReference>
<dbReference type="Gene3D" id="2.60.110.10">
    <property type="entry name" value="Thaumatin"/>
    <property type="match status" value="1"/>
</dbReference>
<keyword evidence="3" id="KW-0732">Signal</keyword>
<evidence type="ECO:0000256" key="1">
    <source>
        <dbReference type="ARBA" id="ARBA00010607"/>
    </source>
</evidence>
<dbReference type="InterPro" id="IPR037176">
    <property type="entry name" value="Osmotin/thaumatin-like_sf"/>
</dbReference>
<feature type="chain" id="PRO_5043326387" description="Thaumatin-like protein" evidence="3">
    <location>
        <begin position="23"/>
        <end position="244"/>
    </location>
</feature>
<dbReference type="Pfam" id="PF00314">
    <property type="entry name" value="Thaumatin"/>
    <property type="match status" value="1"/>
</dbReference>
<feature type="disulfide bond" evidence="2">
    <location>
        <begin position="154"/>
        <end position="215"/>
    </location>
</feature>
<evidence type="ECO:0000256" key="3">
    <source>
        <dbReference type="SAM" id="SignalP"/>
    </source>
</evidence>
<dbReference type="FunFam" id="2.60.110.10:FF:000004">
    <property type="entry name" value="THAUMATIN-LIKE PROTEIN 1"/>
    <property type="match status" value="1"/>
</dbReference>
<comment type="similarity">
    <text evidence="1">Belongs to the thaumatin family.</text>
</comment>
<feature type="signal peptide" evidence="3">
    <location>
        <begin position="1"/>
        <end position="22"/>
    </location>
</feature>
<organism evidence="4 5">
    <name type="scientific">Lupinus luteus</name>
    <name type="common">European yellow lupine</name>
    <dbReference type="NCBI Taxonomy" id="3873"/>
    <lineage>
        <taxon>Eukaryota</taxon>
        <taxon>Viridiplantae</taxon>
        <taxon>Streptophyta</taxon>
        <taxon>Embryophyta</taxon>
        <taxon>Tracheophyta</taxon>
        <taxon>Spermatophyta</taxon>
        <taxon>Magnoliopsida</taxon>
        <taxon>eudicotyledons</taxon>
        <taxon>Gunneridae</taxon>
        <taxon>Pentapetalae</taxon>
        <taxon>rosids</taxon>
        <taxon>fabids</taxon>
        <taxon>Fabales</taxon>
        <taxon>Fabaceae</taxon>
        <taxon>Papilionoideae</taxon>
        <taxon>50 kb inversion clade</taxon>
        <taxon>genistoids sensu lato</taxon>
        <taxon>core genistoids</taxon>
        <taxon>Genisteae</taxon>
        <taxon>Lupinus</taxon>
    </lineage>
</organism>
<dbReference type="PIRSF" id="PIRSF002703">
    <property type="entry name" value="Thaumatin"/>
    <property type="match status" value="1"/>
</dbReference>
<evidence type="ECO:0000313" key="4">
    <source>
        <dbReference type="EMBL" id="CAL0317562.1"/>
    </source>
</evidence>
<feature type="disulfide bond" evidence="2">
    <location>
        <begin position="31"/>
        <end position="243"/>
    </location>
</feature>
<dbReference type="PRINTS" id="PR00347">
    <property type="entry name" value="THAUMATIN"/>
</dbReference>
<dbReference type="PROSITE" id="PS51367">
    <property type="entry name" value="THAUMATIN_2"/>
    <property type="match status" value="1"/>
</dbReference>
<reference evidence="4 5" key="1">
    <citation type="submission" date="2024-03" db="EMBL/GenBank/DDBJ databases">
        <authorList>
            <person name="Martinez-Hernandez J."/>
        </authorList>
    </citation>
    <scope>NUCLEOTIDE SEQUENCE [LARGE SCALE GENOMIC DNA]</scope>
</reference>
<comment type="caution">
    <text evidence="4">The sequence shown here is derived from an EMBL/GenBank/DDBJ whole genome shotgun (WGS) entry which is preliminary data.</text>
</comment>